<organism evidence="1 2">
    <name type="scientific">Lysobacter enzymogenes</name>
    <dbReference type="NCBI Taxonomy" id="69"/>
    <lineage>
        <taxon>Bacteria</taxon>
        <taxon>Pseudomonadati</taxon>
        <taxon>Pseudomonadota</taxon>
        <taxon>Gammaproteobacteria</taxon>
        <taxon>Lysobacterales</taxon>
        <taxon>Lysobacteraceae</taxon>
        <taxon>Lysobacter</taxon>
    </lineage>
</organism>
<evidence type="ECO:0000313" key="2">
    <source>
        <dbReference type="Proteomes" id="UP000061569"/>
    </source>
</evidence>
<sequence>MLQRTRNRLALLAAVAAFGFGLTFSVTAAPETCEQCLARCDQMRANCTTAACVHEAKMCAIRGCRSACSP</sequence>
<dbReference type="AlphaFoldDB" id="A0A0S2DJL1"/>
<proteinExistence type="predicted"/>
<evidence type="ECO:0000313" key="1">
    <source>
        <dbReference type="EMBL" id="ALN58617.1"/>
    </source>
</evidence>
<dbReference type="PATRIC" id="fig|69.6.peg.3224"/>
<gene>
    <name evidence="1" type="ORF">GLE_3271</name>
</gene>
<dbReference type="Proteomes" id="UP000061569">
    <property type="component" value="Chromosome"/>
</dbReference>
<protein>
    <submittedName>
        <fullName evidence="1">Uncharacterized protein</fullName>
    </submittedName>
</protein>
<dbReference type="EMBL" id="CP013140">
    <property type="protein sequence ID" value="ALN58617.1"/>
    <property type="molecule type" value="Genomic_DNA"/>
</dbReference>
<name>A0A0S2DJL1_LYSEN</name>
<reference evidence="1 2" key="1">
    <citation type="submission" date="2015-11" db="EMBL/GenBank/DDBJ databases">
        <title>Genome sequences of Lysobacter enzymogenes strain C3 and Lysobacter antibioticus ATCC 29479.</title>
        <authorList>
            <person name="Kobayashi D.Y."/>
        </authorList>
    </citation>
    <scope>NUCLEOTIDE SEQUENCE [LARGE SCALE GENOMIC DNA]</scope>
    <source>
        <strain evidence="1 2">C3</strain>
    </source>
</reference>
<dbReference type="STRING" id="69.GLE_3271"/>
<accession>A0A0S2DJL1</accession>
<dbReference type="KEGG" id="lez:GLE_3271"/>